<evidence type="ECO:0000259" key="1">
    <source>
        <dbReference type="Pfam" id="PF00557"/>
    </source>
</evidence>
<dbReference type="Proteomes" id="UP000295680">
    <property type="component" value="Unassembled WGS sequence"/>
</dbReference>
<dbReference type="InterPro" id="IPR050659">
    <property type="entry name" value="Peptidase_M24B"/>
</dbReference>
<dbReference type="Pfam" id="PF00557">
    <property type="entry name" value="Peptidase_M24"/>
    <property type="match status" value="1"/>
</dbReference>
<protein>
    <submittedName>
        <fullName evidence="2">Xaa-Pro aminopeptidase</fullName>
    </submittedName>
</protein>
<dbReference type="SUPFAM" id="SSF53092">
    <property type="entry name" value="Creatinase/prolidase N-terminal domain"/>
    <property type="match status" value="1"/>
</dbReference>
<dbReference type="GO" id="GO:0004177">
    <property type="term" value="F:aminopeptidase activity"/>
    <property type="evidence" value="ECO:0007669"/>
    <property type="project" value="UniProtKB-KW"/>
</dbReference>
<dbReference type="SUPFAM" id="SSF55920">
    <property type="entry name" value="Creatinase/aminopeptidase"/>
    <property type="match status" value="1"/>
</dbReference>
<dbReference type="Gene3D" id="3.90.230.10">
    <property type="entry name" value="Creatinase/methionine aminopeptidase superfamily"/>
    <property type="match status" value="1"/>
</dbReference>
<organism evidence="2 3">
    <name type="scientific">Actinocrispum wychmicini</name>
    <dbReference type="NCBI Taxonomy" id="1213861"/>
    <lineage>
        <taxon>Bacteria</taxon>
        <taxon>Bacillati</taxon>
        <taxon>Actinomycetota</taxon>
        <taxon>Actinomycetes</taxon>
        <taxon>Pseudonocardiales</taxon>
        <taxon>Pseudonocardiaceae</taxon>
        <taxon>Actinocrispum</taxon>
    </lineage>
</organism>
<keyword evidence="2" id="KW-0378">Hydrolase</keyword>
<name>A0A4R2JLV3_9PSEU</name>
<accession>A0A4R2JLV3</accession>
<dbReference type="InterPro" id="IPR036005">
    <property type="entry name" value="Creatinase/aminopeptidase-like"/>
</dbReference>
<dbReference type="AlphaFoldDB" id="A0A4R2JLV3"/>
<keyword evidence="2" id="KW-0031">Aminopeptidase</keyword>
<dbReference type="RefSeq" id="WP_132117587.1">
    <property type="nucleotide sequence ID" value="NZ_SLWS01000004.1"/>
</dbReference>
<dbReference type="InterPro" id="IPR000994">
    <property type="entry name" value="Pept_M24"/>
</dbReference>
<comment type="caution">
    <text evidence="2">The sequence shown here is derived from an EMBL/GenBank/DDBJ whole genome shotgun (WGS) entry which is preliminary data.</text>
</comment>
<evidence type="ECO:0000313" key="3">
    <source>
        <dbReference type="Proteomes" id="UP000295680"/>
    </source>
</evidence>
<dbReference type="PANTHER" id="PTHR46112:SF2">
    <property type="entry name" value="XAA-PRO AMINOPEPTIDASE P-RELATED"/>
    <property type="match status" value="1"/>
</dbReference>
<proteinExistence type="predicted"/>
<dbReference type="InterPro" id="IPR029149">
    <property type="entry name" value="Creatin/AminoP/Spt16_N"/>
</dbReference>
<dbReference type="Gene3D" id="3.40.350.10">
    <property type="entry name" value="Creatinase/prolidase N-terminal domain"/>
    <property type="match status" value="1"/>
</dbReference>
<sequence length="396" mass="41929">MIATDVLERRLATLRRRAEADGLDAVVVVGAPACLGPVADSPGNVRFLTGWMALYSPAVVVVPCDDQAVVIAVGPHDTRGFASRAGDIFDVRRIAGGPAPFAEAISDVLGTTRRVGVAGLSELANPLASVVPSGVAYDGVLHELRLNHYGEFIGLAETVAAISDAMVEAVLTAAAERPCTGADLMTLTEQVGRSLGADYARCWLATGTRPETTYFELTELRAEVAEGHRVQIGTTVAYEGFFGQSLRMGVIGEPTALLAEHAARLTEIQDVAARLMKPGVSLRDFARRITDMVDDACPYDGTDPFRFQLCHGLGLSYSEPGMRGVSGVAQVDPRFADVVFAQDMVIEVHPNYSVPGLGHVCAGDMARVTAAGGVWLTRSARGLRSLAVPQPTSRRA</sequence>
<dbReference type="EMBL" id="SLWS01000004">
    <property type="protein sequence ID" value="TCO59582.1"/>
    <property type="molecule type" value="Genomic_DNA"/>
</dbReference>
<dbReference type="OrthoDB" id="9806388at2"/>
<dbReference type="CDD" id="cd01066">
    <property type="entry name" value="APP_MetAP"/>
    <property type="match status" value="1"/>
</dbReference>
<dbReference type="PANTHER" id="PTHR46112">
    <property type="entry name" value="AMINOPEPTIDASE"/>
    <property type="match status" value="1"/>
</dbReference>
<reference evidence="2 3" key="1">
    <citation type="submission" date="2019-03" db="EMBL/GenBank/DDBJ databases">
        <title>Genomic Encyclopedia of Type Strains, Phase IV (KMG-IV): sequencing the most valuable type-strain genomes for metagenomic binning, comparative biology and taxonomic classification.</title>
        <authorList>
            <person name="Goeker M."/>
        </authorList>
    </citation>
    <scope>NUCLEOTIDE SEQUENCE [LARGE SCALE GENOMIC DNA]</scope>
    <source>
        <strain evidence="2 3">DSM 45934</strain>
    </source>
</reference>
<keyword evidence="3" id="KW-1185">Reference proteome</keyword>
<evidence type="ECO:0000313" key="2">
    <source>
        <dbReference type="EMBL" id="TCO59582.1"/>
    </source>
</evidence>
<feature type="domain" description="Peptidase M24" evidence="1">
    <location>
        <begin position="159"/>
        <end position="369"/>
    </location>
</feature>
<keyword evidence="2" id="KW-0645">Protease</keyword>
<gene>
    <name evidence="2" type="ORF">EV192_104425</name>
</gene>